<evidence type="ECO:0000313" key="2">
    <source>
        <dbReference type="EMBL" id="CAG5074471.1"/>
    </source>
</evidence>
<sequence length="188" mass="20989">MKTKKTTILPRGYSTVAENLAENFRKELSIHPCGHLCGFKLANHLGVSVCTASDYGFDPNVLVGLTGWSGLYLVNSFGEKIIIYNSGEPFGRQQSTIMHELAHVIRGHTFRSDAILAELPFLRSYDPLHESEAGYLGASLQITRKGLVWAIKKNMSVEQMAEYYNATTEMVSYRLRISGVARQFGIRV</sequence>
<accession>A0ABM8UXS3</accession>
<evidence type="ECO:0000313" key="3">
    <source>
        <dbReference type="Proteomes" id="UP000679725"/>
    </source>
</evidence>
<evidence type="ECO:0000259" key="1">
    <source>
        <dbReference type="Pfam" id="PF06114"/>
    </source>
</evidence>
<dbReference type="Proteomes" id="UP000679725">
    <property type="component" value="Unassembled WGS sequence"/>
</dbReference>
<dbReference type="Gene3D" id="1.10.10.2910">
    <property type="match status" value="1"/>
</dbReference>
<dbReference type="Pfam" id="PF06114">
    <property type="entry name" value="Peptidase_M78"/>
    <property type="match status" value="1"/>
</dbReference>
<dbReference type="EMBL" id="CAJRAU010000011">
    <property type="protein sequence ID" value="CAG5074471.1"/>
    <property type="molecule type" value="Genomic_DNA"/>
</dbReference>
<protein>
    <recommendedName>
        <fullName evidence="1">IrrE N-terminal-like domain-containing protein</fullName>
    </recommendedName>
</protein>
<dbReference type="InterPro" id="IPR010359">
    <property type="entry name" value="IrrE_HExxH"/>
</dbReference>
<keyword evidence="3" id="KW-1185">Reference proteome</keyword>
<feature type="domain" description="IrrE N-terminal-like" evidence="1">
    <location>
        <begin position="67"/>
        <end position="175"/>
    </location>
</feature>
<gene>
    <name evidence="2" type="ORF">DYBT9623_05158</name>
</gene>
<comment type="caution">
    <text evidence="2">The sequence shown here is derived from an EMBL/GenBank/DDBJ whole genome shotgun (WGS) entry which is preliminary data.</text>
</comment>
<reference evidence="2 3" key="1">
    <citation type="submission" date="2021-04" db="EMBL/GenBank/DDBJ databases">
        <authorList>
            <person name="Rodrigo-Torres L."/>
            <person name="Arahal R. D."/>
            <person name="Lucena T."/>
        </authorList>
    </citation>
    <scope>NUCLEOTIDE SEQUENCE [LARGE SCALE GENOMIC DNA]</scope>
    <source>
        <strain evidence="2 3">CECT 9623</strain>
    </source>
</reference>
<organism evidence="2 3">
    <name type="scientific">Dyadobacter linearis</name>
    <dbReference type="NCBI Taxonomy" id="2823330"/>
    <lineage>
        <taxon>Bacteria</taxon>
        <taxon>Pseudomonadati</taxon>
        <taxon>Bacteroidota</taxon>
        <taxon>Cytophagia</taxon>
        <taxon>Cytophagales</taxon>
        <taxon>Spirosomataceae</taxon>
        <taxon>Dyadobacter</taxon>
    </lineage>
</organism>
<proteinExistence type="predicted"/>
<name>A0ABM8UXS3_9BACT</name>